<dbReference type="PANTHER" id="PTHR10582:SF2">
    <property type="entry name" value="INACTIVE"/>
    <property type="match status" value="1"/>
</dbReference>
<dbReference type="InterPro" id="IPR024862">
    <property type="entry name" value="TRPV"/>
</dbReference>
<keyword evidence="4 7" id="KW-1133">Transmembrane helix</keyword>
<evidence type="ECO:0000256" key="7">
    <source>
        <dbReference type="SAM" id="Phobius"/>
    </source>
</evidence>
<feature type="domain" description="Ion transport" evidence="8">
    <location>
        <begin position="1146"/>
        <end position="1359"/>
    </location>
</feature>
<dbReference type="Pfam" id="PF00520">
    <property type="entry name" value="Ion_trans"/>
    <property type="match status" value="1"/>
</dbReference>
<proteinExistence type="predicted"/>
<gene>
    <name evidence="9" type="ORF">Cvel_10680</name>
</gene>
<dbReference type="GO" id="GO:0005886">
    <property type="term" value="C:plasma membrane"/>
    <property type="evidence" value="ECO:0007669"/>
    <property type="project" value="TreeGrafter"/>
</dbReference>
<feature type="transmembrane region" description="Helical" evidence="7">
    <location>
        <begin position="1327"/>
        <end position="1352"/>
    </location>
</feature>
<protein>
    <recommendedName>
        <fullName evidence="8">Ion transport domain-containing protein</fullName>
    </recommendedName>
</protein>
<feature type="region of interest" description="Disordered" evidence="6">
    <location>
        <begin position="1"/>
        <end position="46"/>
    </location>
</feature>
<dbReference type="SMART" id="SM00320">
    <property type="entry name" value="WD40"/>
    <property type="match status" value="5"/>
</dbReference>
<feature type="transmembrane region" description="Helical" evidence="7">
    <location>
        <begin position="1171"/>
        <end position="1196"/>
    </location>
</feature>
<feature type="compositionally biased region" description="Basic and acidic residues" evidence="6">
    <location>
        <begin position="1479"/>
        <end position="1492"/>
    </location>
</feature>
<evidence type="ECO:0000256" key="6">
    <source>
        <dbReference type="SAM" id="MobiDB-lite"/>
    </source>
</evidence>
<evidence type="ECO:0000256" key="2">
    <source>
        <dbReference type="ARBA" id="ARBA00022692"/>
    </source>
</evidence>
<dbReference type="PANTHER" id="PTHR10582">
    <property type="entry name" value="TRANSIENT RECEPTOR POTENTIAL ION CHANNEL PROTEIN"/>
    <property type="match status" value="1"/>
</dbReference>
<keyword evidence="2 7" id="KW-0812">Transmembrane</keyword>
<feature type="transmembrane region" description="Helical" evidence="7">
    <location>
        <begin position="1216"/>
        <end position="1234"/>
    </location>
</feature>
<dbReference type="InterPro" id="IPR005821">
    <property type="entry name" value="Ion_trans_dom"/>
</dbReference>
<dbReference type="GO" id="GO:0098703">
    <property type="term" value="P:calcium ion import across plasma membrane"/>
    <property type="evidence" value="ECO:0007669"/>
    <property type="project" value="TreeGrafter"/>
</dbReference>
<evidence type="ECO:0000259" key="8">
    <source>
        <dbReference type="Pfam" id="PF00520"/>
    </source>
</evidence>
<keyword evidence="5 7" id="KW-0472">Membrane</keyword>
<dbReference type="Gene3D" id="2.130.10.10">
    <property type="entry name" value="YVTN repeat-like/Quinoprotein amine dehydrogenase"/>
    <property type="match status" value="3"/>
</dbReference>
<feature type="transmembrane region" description="Helical" evidence="7">
    <location>
        <begin position="1143"/>
        <end position="1164"/>
    </location>
</feature>
<dbReference type="SUPFAM" id="SSF82171">
    <property type="entry name" value="DPP6 N-terminal domain-like"/>
    <property type="match status" value="1"/>
</dbReference>
<comment type="subcellular location">
    <subcellularLocation>
        <location evidence="1">Membrane</location>
        <topology evidence="1">Multi-pass membrane protein</topology>
    </subcellularLocation>
</comment>
<keyword evidence="3" id="KW-0677">Repeat</keyword>
<feature type="transmembrane region" description="Helical" evidence="7">
    <location>
        <begin position="1085"/>
        <end position="1104"/>
    </location>
</feature>
<evidence type="ECO:0000313" key="9">
    <source>
        <dbReference type="EMBL" id="CEM51520.1"/>
    </source>
</evidence>
<sequence length="1492" mass="163642">MPTRDPVSKFSPGVPTEGATTRRVPYRQMNSFGAGGTTDGSEPGGAKAPILPDYEYPPPFNSHLWTEFDFALHEEVSELLNHEKTPMNSQPPTFLSLEGHSREDPAHTINWSPSGSLLSSISSGGKDGQSGKLVVHDRKTVDGVSLPVVSTFQPEPEIVRGKKCPTRLHVMDWARPRDQYIAVAGVVVYSKVIALCRVFVVEAATGRLVWRFGGGPESVEASELVIEQHLSFSFNSSKLCFALGAPRGLPGKILTFSLDSASFAEKGQEAPFAVADSVWLLGNDDDISRVRWGPIGEHEEKLAVAVITRKREGRLYVMEPASGVISLMVNVISSPIKCFCLAAFGLRVLTGHFDGTVRCFGSFSGQELANFTSVSLSLLQSFLLREKGVSCANFHQSETMPRGVALVVIGAHTPMASMRACDWTSDDAYIVTMSRAEQEKNKICVWPSTAFETPAFENRFHPDETGEAAILRTAVSPLGDYLACAQRGGWLAVTRMGSPSDSVTSPGGSGSSTKFYRVDEQTSQNCDVRLSGESVVHMISADTCKLLWVVGSAVALELIRDQNFTPDGSLLAVAHGAVDRPEVTVLSSSDGSISWRLSERMMGEGPTQMITCVRFSPDGSSLAVAGAGQEVPEQRLAFEISSAEDEDNVAEDPNLFVYDLTSGAVLSKHAHGIILHSLDWHPNGRTLACGGGGVAGVVLVDAFKTARTVLRLAQYGQQCMALSFSASGRLLGCGFNNDEVCVIYDLETCRMSDFFPGRGPIIFSPDGNALLYGGKVEKWVHARLMAHVKPVWSLTKSVLGFIRCKSAVQKFPLDEVLRFAHHRLFAGRGPKGGSLIHIAMAGLKDKRSAFTVADVHAIIEANPIACLFAIGRMTHDIGEPQTPLMMAIERGWQSIYMKMFEAISNVDINPSQVGIPPYSHKMLEIQRKGIQLTAASLIRNFGTQRKVAQVCLALLMSDPPGQLRGVPKGSEDWAMTTSNKASLTPSVWKALVDEHELDAKMQPEPVNSALPPYESQYEKNVASAVCKPHIFEKDLWAGQEYVLRAISFPATSLQEAIMSSREEQFVFHPLFKATVKFKWEQYGRAFALIETFLVCLYLAAYIGWGSTLLGCPPSVPLEGHVVDAERTGVLCHSDGKGGTDLDVLLFTYTTTWTATLAMTIFFAAKELSEISLAYLTDAFNWVDMLSLFCTGAILIADGYLRFRGLAEKKEDEATAQAPWPVIYLTSLALLMHFIRLNEKYRAFRVFGTYVKALLQIFSDMGGFLFLLFTLNCAFAIVFFWLFNTQTAESDRDQIEGMELDLSFLKAFSLGVLGEDLSFADLAAFPRFVLVMVIILWLIINIVMLNSLIALVSESWANITGSRDLNSLIERGVILNNIDRFWRRAKKEPAILFIAERGERDLLAPFQSREEAEEQARDSLRQALTEDMKELVFRAFDERDRERKGEAVRRASLMSAAEILASRVAPKAETPNAGVSPETVRVEVEKGKGKGPS</sequence>
<feature type="region of interest" description="Disordered" evidence="6">
    <location>
        <begin position="1464"/>
        <end position="1492"/>
    </location>
</feature>
<dbReference type="InterPro" id="IPR015943">
    <property type="entry name" value="WD40/YVTN_repeat-like_dom_sf"/>
</dbReference>
<dbReference type="InterPro" id="IPR001680">
    <property type="entry name" value="WD40_rpt"/>
</dbReference>
<accession>A0A0G4I3I2</accession>
<evidence type="ECO:0000256" key="5">
    <source>
        <dbReference type="ARBA" id="ARBA00023136"/>
    </source>
</evidence>
<reference evidence="9" key="1">
    <citation type="submission" date="2014-11" db="EMBL/GenBank/DDBJ databases">
        <authorList>
            <person name="Otto D Thomas"/>
            <person name="Naeem Raeece"/>
        </authorList>
    </citation>
    <scope>NUCLEOTIDE SEQUENCE</scope>
</reference>
<name>A0A0G4I3I2_9ALVE</name>
<evidence type="ECO:0000256" key="3">
    <source>
        <dbReference type="ARBA" id="ARBA00022737"/>
    </source>
</evidence>
<dbReference type="PhylomeDB" id="A0A0G4I3I2"/>
<evidence type="ECO:0000256" key="4">
    <source>
        <dbReference type="ARBA" id="ARBA00022989"/>
    </source>
</evidence>
<dbReference type="SUPFAM" id="SSF69322">
    <property type="entry name" value="Tricorn protease domain 2"/>
    <property type="match status" value="1"/>
</dbReference>
<organism evidence="9">
    <name type="scientific">Chromera velia CCMP2878</name>
    <dbReference type="NCBI Taxonomy" id="1169474"/>
    <lineage>
        <taxon>Eukaryota</taxon>
        <taxon>Sar</taxon>
        <taxon>Alveolata</taxon>
        <taxon>Colpodellida</taxon>
        <taxon>Chromeraceae</taxon>
        <taxon>Chromera</taxon>
    </lineage>
</organism>
<evidence type="ECO:0000256" key="1">
    <source>
        <dbReference type="ARBA" id="ARBA00004141"/>
    </source>
</evidence>
<feature type="transmembrane region" description="Helical" evidence="7">
    <location>
        <begin position="1263"/>
        <end position="1282"/>
    </location>
</feature>
<dbReference type="EMBL" id="CDMZ01004970">
    <property type="protein sequence ID" value="CEM51520.1"/>
    <property type="molecule type" value="Genomic_DNA"/>
</dbReference>
<dbReference type="GO" id="GO:0005216">
    <property type="term" value="F:monoatomic ion channel activity"/>
    <property type="evidence" value="ECO:0007669"/>
    <property type="project" value="InterPro"/>
</dbReference>
<dbReference type="VEuPathDB" id="CryptoDB:Cvel_10680"/>